<sequence>MLHCLSCIELPLKQMMMMMMMAMPFSVEQWRRWRKETTVEVM</sequence>
<accession>A0A3L6KWQ6</accession>
<proteinExistence type="predicted"/>
<evidence type="ECO:0000313" key="1">
    <source>
        <dbReference type="EMBL" id="RHW68525.1"/>
    </source>
</evidence>
<organism evidence="1">
    <name type="scientific">Trypanosoma brucei equiperdum</name>
    <dbReference type="NCBI Taxonomy" id="630700"/>
    <lineage>
        <taxon>Eukaryota</taxon>
        <taxon>Discoba</taxon>
        <taxon>Euglenozoa</taxon>
        <taxon>Kinetoplastea</taxon>
        <taxon>Metakinetoplastina</taxon>
        <taxon>Trypanosomatida</taxon>
        <taxon>Trypanosomatidae</taxon>
        <taxon>Trypanosoma</taxon>
    </lineage>
</organism>
<dbReference type="EMBL" id="QSBY01000011">
    <property type="protein sequence ID" value="RHW68525.1"/>
    <property type="molecule type" value="Genomic_DNA"/>
</dbReference>
<gene>
    <name evidence="1" type="ORF">DPX39_110145900</name>
</gene>
<protein>
    <submittedName>
        <fullName evidence="1">Uncharacterized protein</fullName>
    </submittedName>
</protein>
<name>A0A3L6KWQ6_9TRYP</name>
<reference evidence="1" key="1">
    <citation type="submission" date="2018-09" db="EMBL/GenBank/DDBJ databases">
        <title>whole genome sequence of T. equiperdum IVM-t1 strain.</title>
        <authorList>
            <person name="Suganuma K."/>
        </authorList>
    </citation>
    <scope>NUCLEOTIDE SEQUENCE [LARGE SCALE GENOMIC DNA]</scope>
    <source>
        <strain evidence="1">IVM-t1</strain>
    </source>
</reference>
<dbReference type="AlphaFoldDB" id="A0A3L6KWQ6"/>
<dbReference type="Proteomes" id="UP000266743">
    <property type="component" value="Chromosome 11"/>
</dbReference>
<comment type="caution">
    <text evidence="1">The sequence shown here is derived from an EMBL/GenBank/DDBJ whole genome shotgun (WGS) entry which is preliminary data.</text>
</comment>